<dbReference type="SUPFAM" id="SSF46785">
    <property type="entry name" value="Winged helix' DNA-binding domain"/>
    <property type="match status" value="1"/>
</dbReference>
<evidence type="ECO:0008006" key="9">
    <source>
        <dbReference type="Google" id="ProtNLM"/>
    </source>
</evidence>
<dbReference type="STRING" id="1619308.B5808_18620"/>
<dbReference type="KEGG" id="cphy:B5808_18620"/>
<dbReference type="InterPro" id="IPR050707">
    <property type="entry name" value="HTH_MetabolicPath_Reg"/>
</dbReference>
<keyword evidence="1" id="KW-0805">Transcription regulation</keyword>
<dbReference type="Pfam" id="PF09339">
    <property type="entry name" value="HTH_IclR"/>
    <property type="match status" value="1"/>
</dbReference>
<evidence type="ECO:0000259" key="5">
    <source>
        <dbReference type="PROSITE" id="PS51077"/>
    </source>
</evidence>
<dbReference type="GO" id="GO:0003700">
    <property type="term" value="F:DNA-binding transcription factor activity"/>
    <property type="evidence" value="ECO:0007669"/>
    <property type="project" value="TreeGrafter"/>
</dbReference>
<evidence type="ECO:0000313" key="7">
    <source>
        <dbReference type="EMBL" id="ARJ07013.1"/>
    </source>
</evidence>
<dbReference type="EMBL" id="CP020715">
    <property type="protein sequence ID" value="ARJ07013.1"/>
    <property type="molecule type" value="Genomic_DNA"/>
</dbReference>
<sequence length="293" mass="31138">MDVMPKSSMDATSISAGSAKGLVKGIALVDIVAASAKPLRQVDLVEASGLPRPTAVRLLESLVELDVLRIESRGLYELGPRVAAWGQAFLDGLDLTRQAFDIIEGLVDKSDETSYLGVLDRSSVLYISAVNSPQPVRPAARIGARNPLHCTGIGKAILAFRTPAERAELLGDGELERRTPNTITDRDALAAELDAIAERGYSIDEIENEEGVRCVAAPVRDHLGNVIAAISVSAPAYRFTREDVLEFAPTVVAATSELSARLGYRDRAATATTEASADEPEAQLAATKGDTDD</sequence>
<dbReference type="PROSITE" id="PS51077">
    <property type="entry name" value="HTH_ICLR"/>
    <property type="match status" value="1"/>
</dbReference>
<dbReference type="Proteomes" id="UP000192775">
    <property type="component" value="Chromosome"/>
</dbReference>
<accession>A0A1X9LPB5</accession>
<name>A0A1X9LPB5_9MICO</name>
<dbReference type="AlphaFoldDB" id="A0A1X9LPB5"/>
<feature type="domain" description="HTH iclR-type" evidence="5">
    <location>
        <begin position="19"/>
        <end position="80"/>
    </location>
</feature>
<evidence type="ECO:0000256" key="4">
    <source>
        <dbReference type="SAM" id="MobiDB-lite"/>
    </source>
</evidence>
<keyword evidence="3" id="KW-0804">Transcription</keyword>
<evidence type="ECO:0000256" key="3">
    <source>
        <dbReference type="ARBA" id="ARBA00023163"/>
    </source>
</evidence>
<gene>
    <name evidence="7" type="ORF">B5808_18620</name>
</gene>
<dbReference type="GO" id="GO:0045892">
    <property type="term" value="P:negative regulation of DNA-templated transcription"/>
    <property type="evidence" value="ECO:0007669"/>
    <property type="project" value="TreeGrafter"/>
</dbReference>
<dbReference type="InterPro" id="IPR014757">
    <property type="entry name" value="Tscrpt_reg_IclR_C"/>
</dbReference>
<evidence type="ECO:0000256" key="2">
    <source>
        <dbReference type="ARBA" id="ARBA00023125"/>
    </source>
</evidence>
<keyword evidence="2" id="KW-0238">DNA-binding</keyword>
<reference evidence="7 8" key="1">
    <citation type="submission" date="2017-04" db="EMBL/GenBank/DDBJ databases">
        <authorList>
            <person name="Afonso C.L."/>
            <person name="Miller P.J."/>
            <person name="Scott M.A."/>
            <person name="Spackman E."/>
            <person name="Goraichik I."/>
            <person name="Dimitrov K.M."/>
            <person name="Suarez D.L."/>
            <person name="Swayne D.E."/>
        </authorList>
    </citation>
    <scope>NUCLEOTIDE SEQUENCE [LARGE SCALE GENOMIC DNA]</scope>
    <source>
        <strain evidence="8">XA(T)</strain>
    </source>
</reference>
<keyword evidence="8" id="KW-1185">Reference proteome</keyword>
<evidence type="ECO:0000259" key="6">
    <source>
        <dbReference type="PROSITE" id="PS51078"/>
    </source>
</evidence>
<dbReference type="PANTHER" id="PTHR30136">
    <property type="entry name" value="HELIX-TURN-HELIX TRANSCRIPTIONAL REGULATOR, ICLR FAMILY"/>
    <property type="match status" value="1"/>
</dbReference>
<dbReference type="PANTHER" id="PTHR30136:SF24">
    <property type="entry name" value="HTH-TYPE TRANSCRIPTIONAL REPRESSOR ALLR"/>
    <property type="match status" value="1"/>
</dbReference>
<evidence type="ECO:0000256" key="1">
    <source>
        <dbReference type="ARBA" id="ARBA00023015"/>
    </source>
</evidence>
<feature type="region of interest" description="Disordered" evidence="4">
    <location>
        <begin position="268"/>
        <end position="293"/>
    </location>
</feature>
<dbReference type="SUPFAM" id="SSF55781">
    <property type="entry name" value="GAF domain-like"/>
    <property type="match status" value="1"/>
</dbReference>
<dbReference type="Gene3D" id="3.30.450.40">
    <property type="match status" value="1"/>
</dbReference>
<dbReference type="GO" id="GO:0003677">
    <property type="term" value="F:DNA binding"/>
    <property type="evidence" value="ECO:0007669"/>
    <property type="project" value="UniProtKB-KW"/>
</dbReference>
<dbReference type="SMART" id="SM00346">
    <property type="entry name" value="HTH_ICLR"/>
    <property type="match status" value="1"/>
</dbReference>
<dbReference type="InterPro" id="IPR036390">
    <property type="entry name" value="WH_DNA-bd_sf"/>
</dbReference>
<dbReference type="InterPro" id="IPR036388">
    <property type="entry name" value="WH-like_DNA-bd_sf"/>
</dbReference>
<protein>
    <recommendedName>
        <fullName evidence="9">IclR family transcriptional regulator</fullName>
    </recommendedName>
</protein>
<dbReference type="PROSITE" id="PS51078">
    <property type="entry name" value="ICLR_ED"/>
    <property type="match status" value="1"/>
</dbReference>
<evidence type="ECO:0000313" key="8">
    <source>
        <dbReference type="Proteomes" id="UP000192775"/>
    </source>
</evidence>
<dbReference type="Pfam" id="PF01614">
    <property type="entry name" value="IclR_C"/>
    <property type="match status" value="1"/>
</dbReference>
<organism evidence="7 8">
    <name type="scientific">Cnuibacter physcomitrellae</name>
    <dbReference type="NCBI Taxonomy" id="1619308"/>
    <lineage>
        <taxon>Bacteria</taxon>
        <taxon>Bacillati</taxon>
        <taxon>Actinomycetota</taxon>
        <taxon>Actinomycetes</taxon>
        <taxon>Micrococcales</taxon>
        <taxon>Microbacteriaceae</taxon>
        <taxon>Cnuibacter</taxon>
    </lineage>
</organism>
<dbReference type="Gene3D" id="1.10.10.10">
    <property type="entry name" value="Winged helix-like DNA-binding domain superfamily/Winged helix DNA-binding domain"/>
    <property type="match status" value="1"/>
</dbReference>
<feature type="domain" description="IclR-ED" evidence="6">
    <location>
        <begin position="81"/>
        <end position="264"/>
    </location>
</feature>
<proteinExistence type="predicted"/>
<dbReference type="InterPro" id="IPR005471">
    <property type="entry name" value="Tscrpt_reg_IclR_N"/>
</dbReference>
<dbReference type="InterPro" id="IPR029016">
    <property type="entry name" value="GAF-like_dom_sf"/>
</dbReference>